<dbReference type="Proteomes" id="UP001190700">
    <property type="component" value="Unassembled WGS sequence"/>
</dbReference>
<evidence type="ECO:0000313" key="1">
    <source>
        <dbReference type="EMBL" id="KAK3281499.1"/>
    </source>
</evidence>
<comment type="caution">
    <text evidence="1">The sequence shown here is derived from an EMBL/GenBank/DDBJ whole genome shotgun (WGS) entry which is preliminary data.</text>
</comment>
<protein>
    <submittedName>
        <fullName evidence="1">Uncharacterized protein</fullName>
    </submittedName>
</protein>
<organism evidence="1 2">
    <name type="scientific">Cymbomonas tetramitiformis</name>
    <dbReference type="NCBI Taxonomy" id="36881"/>
    <lineage>
        <taxon>Eukaryota</taxon>
        <taxon>Viridiplantae</taxon>
        <taxon>Chlorophyta</taxon>
        <taxon>Pyramimonadophyceae</taxon>
        <taxon>Pyramimonadales</taxon>
        <taxon>Pyramimonadaceae</taxon>
        <taxon>Cymbomonas</taxon>
    </lineage>
</organism>
<gene>
    <name evidence="1" type="ORF">CYMTET_10707</name>
</gene>
<accession>A0AAE0GNR9</accession>
<dbReference type="AlphaFoldDB" id="A0AAE0GNR9"/>
<proteinExistence type="predicted"/>
<name>A0AAE0GNR9_9CHLO</name>
<keyword evidence="2" id="KW-1185">Reference proteome</keyword>
<evidence type="ECO:0000313" key="2">
    <source>
        <dbReference type="Proteomes" id="UP001190700"/>
    </source>
</evidence>
<reference evidence="1 2" key="1">
    <citation type="journal article" date="2015" name="Genome Biol. Evol.">
        <title>Comparative Genomics of a Bacterivorous Green Alga Reveals Evolutionary Causalities and Consequences of Phago-Mixotrophic Mode of Nutrition.</title>
        <authorList>
            <person name="Burns J.A."/>
            <person name="Paasch A."/>
            <person name="Narechania A."/>
            <person name="Kim E."/>
        </authorList>
    </citation>
    <scope>NUCLEOTIDE SEQUENCE [LARGE SCALE GENOMIC DNA]</scope>
    <source>
        <strain evidence="1 2">PLY_AMNH</strain>
    </source>
</reference>
<sequence>MTVRNEGYTATPADKYAVLGQCRGDSDPVDFYVDNADDFYYNRFALQCEDGSREFRLTTTLAKFMGTSEPNGHHAHVLREQRPGGVYAYSWSAYVYETVVDTEGLSYTRKSQFDFEITLKGLSVTSVSSVDTQLPSAVSDIVQIRARGVPATLATHVEYEQEICVPEPRDTEPAMQYNWLFTILSRLDGATTFAS</sequence>
<dbReference type="EMBL" id="LGRX02003818">
    <property type="protein sequence ID" value="KAK3281499.1"/>
    <property type="molecule type" value="Genomic_DNA"/>
</dbReference>